<dbReference type="AlphaFoldDB" id="A0A8H7V2R0"/>
<reference evidence="1" key="1">
    <citation type="submission" date="2020-12" db="EMBL/GenBank/DDBJ databases">
        <title>Metabolic potential, ecology and presence of endohyphal bacteria is reflected in genomic diversity of Mucoromycotina.</title>
        <authorList>
            <person name="Muszewska A."/>
            <person name="Okrasinska A."/>
            <person name="Steczkiewicz K."/>
            <person name="Drgas O."/>
            <person name="Orlowska M."/>
            <person name="Perlinska-Lenart U."/>
            <person name="Aleksandrzak-Piekarczyk T."/>
            <person name="Szatraj K."/>
            <person name="Zielenkiewicz U."/>
            <person name="Pilsyk S."/>
            <person name="Malc E."/>
            <person name="Mieczkowski P."/>
            <person name="Kruszewska J.S."/>
            <person name="Biernat P."/>
            <person name="Pawlowska J."/>
        </authorList>
    </citation>
    <scope>NUCLEOTIDE SEQUENCE</scope>
    <source>
        <strain evidence="1">WA0000017839</strain>
    </source>
</reference>
<accession>A0A8H7V2R0</accession>
<evidence type="ECO:0000313" key="2">
    <source>
        <dbReference type="Proteomes" id="UP000603453"/>
    </source>
</evidence>
<dbReference type="Proteomes" id="UP000603453">
    <property type="component" value="Unassembled WGS sequence"/>
</dbReference>
<dbReference type="EMBL" id="JAEPRD010000074">
    <property type="protein sequence ID" value="KAG2201218.1"/>
    <property type="molecule type" value="Genomic_DNA"/>
</dbReference>
<dbReference type="InterPro" id="IPR012337">
    <property type="entry name" value="RNaseH-like_sf"/>
</dbReference>
<proteinExistence type="predicted"/>
<dbReference type="GO" id="GO:0003676">
    <property type="term" value="F:nucleic acid binding"/>
    <property type="evidence" value="ECO:0007669"/>
    <property type="project" value="InterPro"/>
</dbReference>
<evidence type="ECO:0000313" key="1">
    <source>
        <dbReference type="EMBL" id="KAG2201218.1"/>
    </source>
</evidence>
<dbReference type="SUPFAM" id="SSF53098">
    <property type="entry name" value="Ribonuclease H-like"/>
    <property type="match status" value="1"/>
</dbReference>
<dbReference type="InterPro" id="IPR036397">
    <property type="entry name" value="RNaseH_sf"/>
</dbReference>
<gene>
    <name evidence="1" type="ORF">INT47_013029</name>
</gene>
<name>A0A8H7V2R0_9FUNG</name>
<comment type="caution">
    <text evidence="1">The sequence shown here is derived from an EMBL/GenBank/DDBJ whole genome shotgun (WGS) entry which is preliminary data.</text>
</comment>
<sequence>MTEVIIKIGRGVSGDLKKLESDIGLEESHGKLELGNYCKTKGAINKANYGLEYIRAAVLKKRLPKDSNTPRLSDWS</sequence>
<protein>
    <submittedName>
        <fullName evidence="1">Uncharacterized protein</fullName>
    </submittedName>
</protein>
<dbReference type="Gene3D" id="3.30.420.10">
    <property type="entry name" value="Ribonuclease H-like superfamily/Ribonuclease H"/>
    <property type="match status" value="1"/>
</dbReference>
<organism evidence="1 2">
    <name type="scientific">Mucor saturninus</name>
    <dbReference type="NCBI Taxonomy" id="64648"/>
    <lineage>
        <taxon>Eukaryota</taxon>
        <taxon>Fungi</taxon>
        <taxon>Fungi incertae sedis</taxon>
        <taxon>Mucoromycota</taxon>
        <taxon>Mucoromycotina</taxon>
        <taxon>Mucoromycetes</taxon>
        <taxon>Mucorales</taxon>
        <taxon>Mucorineae</taxon>
        <taxon>Mucoraceae</taxon>
        <taxon>Mucor</taxon>
    </lineage>
</organism>
<dbReference type="OrthoDB" id="18193at2759"/>
<keyword evidence="2" id="KW-1185">Reference proteome</keyword>